<gene>
    <name evidence="1" type="primary">traN</name>
    <name evidence="1" type="ORF">IAG11_21735</name>
</gene>
<sequence>TWCSSKTIFGCTEESRSYCCFKSILAKIINREGRKQLGLSLETCEGITVEQLQKLDFSKIDMTEFQNSVVPKNVDLGDKAEKIRERVNKQAVGGYYSE</sequence>
<dbReference type="RefSeq" id="WP_188147698.1">
    <property type="nucleotide sequence ID" value="NZ_JACSVK010000451.1"/>
</dbReference>
<dbReference type="Pfam" id="PF06986">
    <property type="entry name" value="F_T4SS_TraN"/>
    <property type="match status" value="1"/>
</dbReference>
<evidence type="ECO:0000313" key="2">
    <source>
        <dbReference type="Proteomes" id="UP000634608"/>
    </source>
</evidence>
<evidence type="ECO:0000313" key="1">
    <source>
        <dbReference type="EMBL" id="MBD0222456.1"/>
    </source>
</evidence>
<proteinExistence type="predicted"/>
<feature type="non-terminal residue" evidence="1">
    <location>
        <position position="1"/>
    </location>
</feature>
<name>A0A8I0FD33_ACIBA</name>
<accession>A0A8I0FD33</accession>
<dbReference type="Proteomes" id="UP000634608">
    <property type="component" value="Unassembled WGS sequence"/>
</dbReference>
<dbReference type="EMBL" id="JACSVK010000451">
    <property type="protein sequence ID" value="MBD0222456.1"/>
    <property type="molecule type" value="Genomic_DNA"/>
</dbReference>
<dbReference type="AlphaFoldDB" id="A0A8I0FD33"/>
<organism evidence="1 2">
    <name type="scientific">Acinetobacter baumannii</name>
    <dbReference type="NCBI Taxonomy" id="470"/>
    <lineage>
        <taxon>Bacteria</taxon>
        <taxon>Pseudomonadati</taxon>
        <taxon>Pseudomonadota</taxon>
        <taxon>Gammaproteobacteria</taxon>
        <taxon>Moraxellales</taxon>
        <taxon>Moraxellaceae</taxon>
        <taxon>Acinetobacter</taxon>
        <taxon>Acinetobacter calcoaceticus/baumannii complex</taxon>
    </lineage>
</organism>
<comment type="caution">
    <text evidence="1">The sequence shown here is derived from an EMBL/GenBank/DDBJ whole genome shotgun (WGS) entry which is preliminary data.</text>
</comment>
<reference evidence="1" key="1">
    <citation type="submission" date="2020-08" db="EMBL/GenBank/DDBJ databases">
        <title>Diversity of carbapenem-resistant Acinetobacter baumannii and bacteriophage-mediated spread of the Oxa23 carbapenemase.</title>
        <authorList>
            <person name="Abouelfetouh A."/>
            <person name="Mattock J."/>
            <person name="Turner D."/>
            <person name="Li E."/>
            <person name="Evans B.A."/>
        </authorList>
    </citation>
    <scope>NUCLEOTIDE SEQUENCE</scope>
    <source>
        <strain evidence="1">A86</strain>
    </source>
</reference>
<protein>
    <submittedName>
        <fullName evidence="1">Conjugal transfer protein TraN</fullName>
    </submittedName>
</protein>
<dbReference type="InterPro" id="IPR014121">
    <property type="entry name" value="TraN_Ftype"/>
</dbReference>